<protein>
    <submittedName>
        <fullName evidence="1">Uncharacterized protein</fullName>
    </submittedName>
</protein>
<dbReference type="EMBL" id="ML976981">
    <property type="protein sequence ID" value="KAF1961311.1"/>
    <property type="molecule type" value="Genomic_DNA"/>
</dbReference>
<name>A0A6A5U8R0_9PLEO</name>
<evidence type="ECO:0000313" key="1">
    <source>
        <dbReference type="EMBL" id="KAF1961311.1"/>
    </source>
</evidence>
<dbReference type="Proteomes" id="UP000800035">
    <property type="component" value="Unassembled WGS sequence"/>
</dbReference>
<sequence length="51" mass="5721">MDRVRKLYKQGQFLDLVDVPFAGIIQGCCCERRFDTAKEVVAAIKAEMAEG</sequence>
<keyword evidence="2" id="KW-1185">Reference proteome</keyword>
<dbReference type="AlphaFoldDB" id="A0A6A5U8R0"/>
<gene>
    <name evidence="1" type="ORF">CC80DRAFT_488618</name>
</gene>
<organism evidence="1 2">
    <name type="scientific">Byssothecium circinans</name>
    <dbReference type="NCBI Taxonomy" id="147558"/>
    <lineage>
        <taxon>Eukaryota</taxon>
        <taxon>Fungi</taxon>
        <taxon>Dikarya</taxon>
        <taxon>Ascomycota</taxon>
        <taxon>Pezizomycotina</taxon>
        <taxon>Dothideomycetes</taxon>
        <taxon>Pleosporomycetidae</taxon>
        <taxon>Pleosporales</taxon>
        <taxon>Massarineae</taxon>
        <taxon>Massarinaceae</taxon>
        <taxon>Byssothecium</taxon>
    </lineage>
</organism>
<evidence type="ECO:0000313" key="2">
    <source>
        <dbReference type="Proteomes" id="UP000800035"/>
    </source>
</evidence>
<accession>A0A6A5U8R0</accession>
<reference evidence="1" key="1">
    <citation type="journal article" date="2020" name="Stud. Mycol.">
        <title>101 Dothideomycetes genomes: a test case for predicting lifestyles and emergence of pathogens.</title>
        <authorList>
            <person name="Haridas S."/>
            <person name="Albert R."/>
            <person name="Binder M."/>
            <person name="Bloem J."/>
            <person name="Labutti K."/>
            <person name="Salamov A."/>
            <person name="Andreopoulos B."/>
            <person name="Baker S."/>
            <person name="Barry K."/>
            <person name="Bills G."/>
            <person name="Bluhm B."/>
            <person name="Cannon C."/>
            <person name="Castanera R."/>
            <person name="Culley D."/>
            <person name="Daum C."/>
            <person name="Ezra D."/>
            <person name="Gonzalez J."/>
            <person name="Henrissat B."/>
            <person name="Kuo A."/>
            <person name="Liang C."/>
            <person name="Lipzen A."/>
            <person name="Lutzoni F."/>
            <person name="Magnuson J."/>
            <person name="Mondo S."/>
            <person name="Nolan M."/>
            <person name="Ohm R."/>
            <person name="Pangilinan J."/>
            <person name="Park H.-J."/>
            <person name="Ramirez L."/>
            <person name="Alfaro M."/>
            <person name="Sun H."/>
            <person name="Tritt A."/>
            <person name="Yoshinaga Y."/>
            <person name="Zwiers L.-H."/>
            <person name="Turgeon B."/>
            <person name="Goodwin S."/>
            <person name="Spatafora J."/>
            <person name="Crous P."/>
            <person name="Grigoriev I."/>
        </authorList>
    </citation>
    <scope>NUCLEOTIDE SEQUENCE</scope>
    <source>
        <strain evidence="1">CBS 675.92</strain>
    </source>
</reference>
<proteinExistence type="predicted"/>